<keyword evidence="6 7" id="KW-0694">RNA-binding</keyword>
<dbReference type="InterPro" id="IPR033671">
    <property type="entry name" value="TrmH"/>
</dbReference>
<comment type="similarity">
    <text evidence="7">Belongs to the class IV-like SAM-binding methyltransferase superfamily. RNA methyltransferase TrmH family.</text>
</comment>
<reference evidence="10 11" key="1">
    <citation type="submission" date="2024-02" db="EMBL/GenBank/DDBJ databases">
        <title>Deinococcus xinjiangensis NBRC 107630.</title>
        <authorList>
            <person name="Ichikawa N."/>
            <person name="Katano-Makiyama Y."/>
            <person name="Hidaka K."/>
        </authorList>
    </citation>
    <scope>NUCLEOTIDE SEQUENCE [LARGE SCALE GENOMIC DNA]</scope>
    <source>
        <strain evidence="10 11">NBRC 107630</strain>
    </source>
</reference>
<dbReference type="PANTHER" id="PTHR43453:SF1">
    <property type="entry name" value="TRNA_RRNA METHYLTRANSFERASE SPOU TYPE DOMAIN-CONTAINING PROTEIN"/>
    <property type="match status" value="1"/>
</dbReference>
<feature type="binding site" evidence="7">
    <location>
        <position position="125"/>
    </location>
    <ligand>
        <name>S-adenosyl-L-methionine</name>
        <dbReference type="ChEBI" id="CHEBI:59789"/>
    </ligand>
</feature>
<protein>
    <recommendedName>
        <fullName evidence="7">tRNA (guanosine(18)-2'-O)-methyltransferase</fullName>
        <ecNumber evidence="7">2.1.1.34</ecNumber>
    </recommendedName>
    <alternativeName>
        <fullName evidence="7">tRNA [Gm18] methyltransferase</fullName>
    </alternativeName>
</protein>
<feature type="domain" description="RNA methyltransferase SpoU/TrmH type C-terminal" evidence="9">
    <location>
        <begin position="192"/>
        <end position="243"/>
    </location>
</feature>
<feature type="binding site" evidence="7">
    <location>
        <position position="177"/>
    </location>
    <ligand>
        <name>S-adenosyl-L-methionine</name>
        <dbReference type="ChEBI" id="CHEBI:59789"/>
    </ligand>
</feature>
<evidence type="ECO:0000256" key="4">
    <source>
        <dbReference type="ARBA" id="ARBA00022691"/>
    </source>
</evidence>
<evidence type="ECO:0000256" key="7">
    <source>
        <dbReference type="HAMAP-Rule" id="MF_02060"/>
    </source>
</evidence>
<evidence type="ECO:0000256" key="1">
    <source>
        <dbReference type="ARBA" id="ARBA00022555"/>
    </source>
</evidence>
<dbReference type="InterPro" id="IPR029028">
    <property type="entry name" value="Alpha/beta_knot_MTases"/>
</dbReference>
<keyword evidence="11" id="KW-1185">Reference proteome</keyword>
<dbReference type="Gene3D" id="3.40.1280.10">
    <property type="match status" value="1"/>
</dbReference>
<evidence type="ECO:0000256" key="2">
    <source>
        <dbReference type="ARBA" id="ARBA00022603"/>
    </source>
</evidence>
<dbReference type="Pfam" id="PF00588">
    <property type="entry name" value="SpoU_methylase"/>
    <property type="match status" value="1"/>
</dbReference>
<dbReference type="CDD" id="cd18092">
    <property type="entry name" value="SpoU-like_TrmH"/>
    <property type="match status" value="1"/>
</dbReference>
<comment type="caution">
    <text evidence="10">The sequence shown here is derived from an EMBL/GenBank/DDBJ whole genome shotgun (WGS) entry which is preliminary data.</text>
</comment>
<dbReference type="Pfam" id="PF12105">
    <property type="entry name" value="SpoU_methylas_C"/>
    <property type="match status" value="1"/>
</dbReference>
<dbReference type="SUPFAM" id="SSF75217">
    <property type="entry name" value="alpha/beta knot"/>
    <property type="match status" value="1"/>
</dbReference>
<evidence type="ECO:0000313" key="10">
    <source>
        <dbReference type="EMBL" id="GAA5504288.1"/>
    </source>
</evidence>
<name>A0ABP9VJK8_9DEIO</name>
<dbReference type="HAMAP" id="MF_02060">
    <property type="entry name" value="tRNA_methyltr_TrmH"/>
    <property type="match status" value="1"/>
</dbReference>
<keyword evidence="1 7" id="KW-0820">tRNA-binding</keyword>
<proteinExistence type="inferred from homology"/>
<dbReference type="PANTHER" id="PTHR43453">
    <property type="entry name" value="RRNA METHYLASE-LIKE"/>
    <property type="match status" value="1"/>
</dbReference>
<gene>
    <name evidence="7 10" type="primary">trmH</name>
    <name evidence="10" type="ORF">Dxin01_04058</name>
</gene>
<evidence type="ECO:0000259" key="8">
    <source>
        <dbReference type="Pfam" id="PF00588"/>
    </source>
</evidence>
<accession>A0ABP9VJK8</accession>
<feature type="domain" description="tRNA/rRNA methyltransferase SpoU type" evidence="8">
    <location>
        <begin position="43"/>
        <end position="187"/>
    </location>
</feature>
<dbReference type="NCBIfam" id="NF008295">
    <property type="entry name" value="PRK11081.1"/>
    <property type="match status" value="1"/>
</dbReference>
<evidence type="ECO:0000256" key="3">
    <source>
        <dbReference type="ARBA" id="ARBA00022679"/>
    </source>
</evidence>
<organism evidence="10 11">
    <name type="scientific">Deinococcus xinjiangensis</name>
    <dbReference type="NCBI Taxonomy" id="457454"/>
    <lineage>
        <taxon>Bacteria</taxon>
        <taxon>Thermotogati</taxon>
        <taxon>Deinococcota</taxon>
        <taxon>Deinococci</taxon>
        <taxon>Deinococcales</taxon>
        <taxon>Deinococcaceae</taxon>
        <taxon>Deinococcus</taxon>
    </lineage>
</organism>
<dbReference type="EMBL" id="BAABRN010000103">
    <property type="protein sequence ID" value="GAA5504288.1"/>
    <property type="molecule type" value="Genomic_DNA"/>
</dbReference>
<keyword evidence="3 7" id="KW-0808">Transferase</keyword>
<dbReference type="Proteomes" id="UP001458946">
    <property type="component" value="Unassembled WGS sequence"/>
</dbReference>
<dbReference type="EC" id="2.1.1.34" evidence="7"/>
<comment type="function">
    <text evidence="7">Catalyzes the 2'-O methylation of guanosine at position 18 in tRNA.</text>
</comment>
<evidence type="ECO:0000259" key="9">
    <source>
        <dbReference type="Pfam" id="PF12105"/>
    </source>
</evidence>
<keyword evidence="2 7" id="KW-0489">Methyltransferase</keyword>
<keyword evidence="4 7" id="KW-0949">S-adenosyl-L-methionine</keyword>
<dbReference type="InterPro" id="IPR001537">
    <property type="entry name" value="SpoU_MeTrfase"/>
</dbReference>
<feature type="binding site" evidence="7">
    <location>
        <begin position="148"/>
        <end position="152"/>
    </location>
    <ligand>
        <name>S-adenosyl-L-methionine</name>
        <dbReference type="ChEBI" id="CHEBI:59789"/>
    </ligand>
</feature>
<evidence type="ECO:0000256" key="5">
    <source>
        <dbReference type="ARBA" id="ARBA00022694"/>
    </source>
</evidence>
<keyword evidence="5 7" id="KW-0819">tRNA processing</keyword>
<dbReference type="InterPro" id="IPR029026">
    <property type="entry name" value="tRNA_m1G_MTases_N"/>
</dbReference>
<dbReference type="InterPro" id="IPR022724">
    <property type="entry name" value="rRNA_MeTrfase_SpoU_C"/>
</dbReference>
<comment type="catalytic activity">
    <reaction evidence="7">
        <text>guanosine(18) in tRNA + S-adenosyl-L-methionine = 2'-O-methylguanosine(18) in tRNA + S-adenosyl-L-homocysteine + H(+)</text>
        <dbReference type="Rhea" id="RHEA:20077"/>
        <dbReference type="Rhea" id="RHEA-COMP:10190"/>
        <dbReference type="Rhea" id="RHEA-COMP:10192"/>
        <dbReference type="ChEBI" id="CHEBI:15378"/>
        <dbReference type="ChEBI" id="CHEBI:57856"/>
        <dbReference type="ChEBI" id="CHEBI:59789"/>
        <dbReference type="ChEBI" id="CHEBI:74269"/>
        <dbReference type="ChEBI" id="CHEBI:74445"/>
        <dbReference type="EC" id="2.1.1.34"/>
    </reaction>
</comment>
<evidence type="ECO:0000313" key="11">
    <source>
        <dbReference type="Proteomes" id="UP001458946"/>
    </source>
</evidence>
<sequence>MQLALRPAQFRALLRADKLPPMAPTPERFAKIMRVLRLRQPTLTVLMDEVNKPHNLSAIVRTCDAVGVLEAHAVPPKHGTLAAFEGHTYDATSGSAHKWVKVNPHADAVSAVRDLQARGFQVLATHLSQRSVDYREADYTRPSCVLLGAEKWGVGDEAAELADQNIIIPMYGMVQSLNVSVAAATILFEAQRQRLAAGMYEQPQLAPEALAALAFEWAYPDLAPTLKGRGEPYPALDEHGQILS</sequence>
<feature type="binding site" evidence="7">
    <location>
        <position position="168"/>
    </location>
    <ligand>
        <name>S-adenosyl-L-methionine</name>
        <dbReference type="ChEBI" id="CHEBI:59789"/>
    </ligand>
</feature>
<evidence type="ECO:0000256" key="6">
    <source>
        <dbReference type="ARBA" id="ARBA00022884"/>
    </source>
</evidence>